<gene>
    <name evidence="1" type="ORF">DC3_51760</name>
</gene>
<evidence type="ECO:0000313" key="2">
    <source>
        <dbReference type="Proteomes" id="UP000321306"/>
    </source>
</evidence>
<dbReference type="AlphaFoldDB" id="A0A511NAZ1"/>
<dbReference type="RefSeq" id="WP_186816265.1">
    <property type="nucleotide sequence ID" value="NZ_BJXB01000037.1"/>
</dbReference>
<sequence>MTSFPHLLIPQPARIRIYPLETVVAEKFAALLELGRATTRMKDLYDLHTILSRETFELSLLQQVTLRAFMNRNTPRKAQEEVFSPEFWDDPALQGRWRLFLRRTGLDAPQNLRTLMETLAGFLQPTLGPSAAKTWVPERGNWQNPSP</sequence>
<accession>A0A511NAZ1</accession>
<reference evidence="1 2" key="1">
    <citation type="submission" date="2019-07" db="EMBL/GenBank/DDBJ databases">
        <title>Whole genome shotgun sequence of Deinococcus cellulosilyticus NBRC 106333.</title>
        <authorList>
            <person name="Hosoyama A."/>
            <person name="Uohara A."/>
            <person name="Ohji S."/>
            <person name="Ichikawa N."/>
        </authorList>
    </citation>
    <scope>NUCLEOTIDE SEQUENCE [LARGE SCALE GENOMIC DNA]</scope>
    <source>
        <strain evidence="1 2">NBRC 106333</strain>
    </source>
</reference>
<name>A0A511NAZ1_DEIC1</name>
<dbReference type="Proteomes" id="UP000321306">
    <property type="component" value="Unassembled WGS sequence"/>
</dbReference>
<protein>
    <submittedName>
        <fullName evidence="1">Uncharacterized protein</fullName>
    </submittedName>
</protein>
<dbReference type="InterPro" id="IPR014942">
    <property type="entry name" value="AbiEii"/>
</dbReference>
<dbReference type="EMBL" id="BJXB01000037">
    <property type="protein sequence ID" value="GEM49541.1"/>
    <property type="molecule type" value="Genomic_DNA"/>
</dbReference>
<organism evidence="1 2">
    <name type="scientific">Deinococcus cellulosilyticus (strain DSM 18568 / NBRC 106333 / KACC 11606 / 5516J-15)</name>
    <dbReference type="NCBI Taxonomy" id="1223518"/>
    <lineage>
        <taxon>Bacteria</taxon>
        <taxon>Thermotogati</taxon>
        <taxon>Deinococcota</taxon>
        <taxon>Deinococci</taxon>
        <taxon>Deinococcales</taxon>
        <taxon>Deinococcaceae</taxon>
        <taxon>Deinococcus</taxon>
    </lineage>
</organism>
<keyword evidence="2" id="KW-1185">Reference proteome</keyword>
<dbReference type="Pfam" id="PF08843">
    <property type="entry name" value="AbiEii"/>
    <property type="match status" value="1"/>
</dbReference>
<evidence type="ECO:0000313" key="1">
    <source>
        <dbReference type="EMBL" id="GEM49541.1"/>
    </source>
</evidence>
<proteinExistence type="predicted"/>
<comment type="caution">
    <text evidence="1">The sequence shown here is derived from an EMBL/GenBank/DDBJ whole genome shotgun (WGS) entry which is preliminary data.</text>
</comment>